<evidence type="ECO:0000313" key="2">
    <source>
        <dbReference type="Proteomes" id="UP000092503"/>
    </source>
</evidence>
<reference evidence="1 2" key="1">
    <citation type="submission" date="2016-06" db="EMBL/GenBank/DDBJ databases">
        <authorList>
            <person name="Kjaerup R.B."/>
            <person name="Dalgaard T.S."/>
            <person name="Juul-Madsen H.R."/>
        </authorList>
    </citation>
    <scope>NUCLEOTIDE SEQUENCE [LARGE SCALE GENOMIC DNA]</scope>
    <source>
        <strain evidence="1">LMG947</strain>
    </source>
</reference>
<proteinExistence type="predicted"/>
<sequence>MRGACEHSRTMRLPTMLLCTSFACEAMTAVERLPRSPALVALQQYKVPPPALG</sequence>
<dbReference type="AlphaFoldDB" id="A0A1C3NNH0"/>
<evidence type="ECO:0000313" key="1">
    <source>
        <dbReference type="EMBL" id="SBV51921.1"/>
    </source>
</evidence>
<accession>A0A1C3NNH0</accession>
<organism evidence="1 2">
    <name type="scientific">Xanthomonas bromi</name>
    <dbReference type="NCBI Taxonomy" id="56449"/>
    <lineage>
        <taxon>Bacteria</taxon>
        <taxon>Pseudomonadati</taxon>
        <taxon>Pseudomonadota</taxon>
        <taxon>Gammaproteobacteria</taxon>
        <taxon>Lysobacterales</taxon>
        <taxon>Lysobacteraceae</taxon>
        <taxon>Xanthomonas</taxon>
    </lineage>
</organism>
<gene>
    <name evidence="1" type="ORF">XBLMG947_2711</name>
</gene>
<dbReference type="Proteomes" id="UP000092503">
    <property type="component" value="Unassembled WGS sequence"/>
</dbReference>
<dbReference type="PROSITE" id="PS51257">
    <property type="entry name" value="PROKAR_LIPOPROTEIN"/>
    <property type="match status" value="1"/>
</dbReference>
<protein>
    <submittedName>
        <fullName evidence="1">Uncharacterized protein</fullName>
    </submittedName>
</protein>
<name>A0A1C3NNH0_9XANT</name>
<dbReference type="STRING" id="56449.XBLMG947_2711"/>
<dbReference type="EMBL" id="FLTX01000041">
    <property type="protein sequence ID" value="SBV51921.1"/>
    <property type="molecule type" value="Genomic_DNA"/>
</dbReference>